<feature type="domain" description="L,D-TPase catalytic" evidence="7">
    <location>
        <begin position="220"/>
        <end position="339"/>
    </location>
</feature>
<dbReference type="GO" id="GO:0071555">
    <property type="term" value="P:cell wall organization"/>
    <property type="evidence" value="ECO:0007669"/>
    <property type="project" value="UniProtKB-UniRule"/>
</dbReference>
<evidence type="ECO:0000313" key="9">
    <source>
        <dbReference type="Proteomes" id="UP000013988"/>
    </source>
</evidence>
<dbReference type="InterPro" id="IPR022029">
    <property type="entry name" value="YoaR-like_PG-bd"/>
</dbReference>
<dbReference type="Gene3D" id="3.10.20.800">
    <property type="match status" value="1"/>
</dbReference>
<gene>
    <name evidence="8" type="ORF">A500_09775</name>
</gene>
<dbReference type="CDD" id="cd16913">
    <property type="entry name" value="YkuD_like"/>
    <property type="match status" value="1"/>
</dbReference>
<evidence type="ECO:0000256" key="6">
    <source>
        <dbReference type="PROSITE-ProRule" id="PRU01373"/>
    </source>
</evidence>
<protein>
    <submittedName>
        <fullName evidence="8">Ykud domain-containing protein</fullName>
    </submittedName>
</protein>
<dbReference type="PANTHER" id="PTHR30582:SF33">
    <property type="entry name" value="EXPORTED PROTEIN"/>
    <property type="match status" value="1"/>
</dbReference>
<dbReference type="SUPFAM" id="SSF143985">
    <property type="entry name" value="L,D-transpeptidase pre-catalytic domain-like"/>
    <property type="match status" value="1"/>
</dbReference>
<keyword evidence="3 6" id="KW-0133">Cell shape</keyword>
<organism evidence="8 9">
    <name type="scientific">Clostridium sartagoforme AAU1</name>
    <dbReference type="NCBI Taxonomy" id="1202534"/>
    <lineage>
        <taxon>Bacteria</taxon>
        <taxon>Bacillati</taxon>
        <taxon>Bacillota</taxon>
        <taxon>Clostridia</taxon>
        <taxon>Eubacteriales</taxon>
        <taxon>Clostridiaceae</taxon>
        <taxon>Clostridium</taxon>
    </lineage>
</organism>
<evidence type="ECO:0000256" key="4">
    <source>
        <dbReference type="ARBA" id="ARBA00022984"/>
    </source>
</evidence>
<sequence length="341" mass="38909">MNLVSYDNNKLLKKIQELDCLNKNIVDPRNVDFKYSNGSYYLIEEVYGNKIDNNKLYETIKVSILNGETSVNLNDKSCYENPKYTLKSDKTIETKAILDKYVSTKITYLFERENEVLGGNRIKEWLSVDDDLDVKIDENAVKDYVLELSSKYNTVGMTRNFKTSTGKAVEVKGGYYGWKINSIGETKLLIENIKLGAVLEKEPVYTQKALYRDKDDIGNTYVEVNITNQHLWFYKNGKLITQGDIVTGDSSKGYSTKLGTYALNYKQKEATLRGPNYEAKVTYWMPFNGNIGIHDASWRYSFGGEIYKGNGTHGCVNSPSYLAKTIFENIEEGTPIICYEE</sequence>
<dbReference type="InterPro" id="IPR038054">
    <property type="entry name" value="LD_TPept-like_central_sf"/>
</dbReference>
<dbReference type="GO" id="GO:0018104">
    <property type="term" value="P:peptidoglycan-protein cross-linking"/>
    <property type="evidence" value="ECO:0007669"/>
    <property type="project" value="TreeGrafter"/>
</dbReference>
<comment type="pathway">
    <text evidence="1 6">Cell wall biogenesis; peptidoglycan biosynthesis.</text>
</comment>
<dbReference type="UniPathway" id="UPA00219"/>
<dbReference type="Proteomes" id="UP000013988">
    <property type="component" value="Unassembled WGS sequence"/>
</dbReference>
<dbReference type="Gene3D" id="2.40.440.10">
    <property type="entry name" value="L,D-transpeptidase catalytic domain-like"/>
    <property type="match status" value="1"/>
</dbReference>
<evidence type="ECO:0000256" key="2">
    <source>
        <dbReference type="ARBA" id="ARBA00022679"/>
    </source>
</evidence>
<name>R9C881_9CLOT</name>
<dbReference type="PANTHER" id="PTHR30582">
    <property type="entry name" value="L,D-TRANSPEPTIDASE"/>
    <property type="match status" value="1"/>
</dbReference>
<evidence type="ECO:0000256" key="1">
    <source>
        <dbReference type="ARBA" id="ARBA00004752"/>
    </source>
</evidence>
<reference evidence="8 9" key="1">
    <citation type="submission" date="2013-03" db="EMBL/GenBank/DDBJ databases">
        <title>Whole genome shotgun sequencing of Clostridium sartagoforme AAU1.</title>
        <authorList>
            <person name="Joshi C.G."/>
            <person name="Duggirala S.M."/>
            <person name="Nathani N.M."/>
            <person name="Bhatt V.D."/>
            <person name="Patel A.K."/>
            <person name="Pandya P.R."/>
            <person name="KaPatel J.A."/>
        </authorList>
    </citation>
    <scope>NUCLEOTIDE SEQUENCE [LARGE SCALE GENOMIC DNA]</scope>
    <source>
        <strain evidence="8 9">AAU1</strain>
    </source>
</reference>
<dbReference type="AlphaFoldDB" id="R9C881"/>
<dbReference type="GO" id="GO:0008360">
    <property type="term" value="P:regulation of cell shape"/>
    <property type="evidence" value="ECO:0007669"/>
    <property type="project" value="UniProtKB-UniRule"/>
</dbReference>
<evidence type="ECO:0000259" key="7">
    <source>
        <dbReference type="PROSITE" id="PS52029"/>
    </source>
</evidence>
<dbReference type="InterPro" id="IPR038063">
    <property type="entry name" value="Transpep_catalytic_dom"/>
</dbReference>
<evidence type="ECO:0000256" key="3">
    <source>
        <dbReference type="ARBA" id="ARBA00022960"/>
    </source>
</evidence>
<accession>R9C881</accession>
<proteinExistence type="predicted"/>
<feature type="active site" description="Nucleophile" evidence="6">
    <location>
        <position position="315"/>
    </location>
</feature>
<dbReference type="PROSITE" id="PS52029">
    <property type="entry name" value="LD_TPASE"/>
    <property type="match status" value="1"/>
</dbReference>
<dbReference type="InterPro" id="IPR050979">
    <property type="entry name" value="LD-transpeptidase"/>
</dbReference>
<keyword evidence="4 6" id="KW-0573">Peptidoglycan synthesis</keyword>
<evidence type="ECO:0000256" key="5">
    <source>
        <dbReference type="ARBA" id="ARBA00023316"/>
    </source>
</evidence>
<dbReference type="GO" id="GO:0016740">
    <property type="term" value="F:transferase activity"/>
    <property type="evidence" value="ECO:0007669"/>
    <property type="project" value="UniProtKB-KW"/>
</dbReference>
<evidence type="ECO:0000313" key="8">
    <source>
        <dbReference type="EMBL" id="EOR25584.1"/>
    </source>
</evidence>
<dbReference type="Pfam" id="PF03734">
    <property type="entry name" value="YkuD"/>
    <property type="match status" value="1"/>
</dbReference>
<dbReference type="OrthoDB" id="3176960at2"/>
<keyword evidence="5 6" id="KW-0961">Cell wall biogenesis/degradation</keyword>
<dbReference type="EMBL" id="ASRV01000120">
    <property type="protein sequence ID" value="EOR25584.1"/>
    <property type="molecule type" value="Genomic_DNA"/>
</dbReference>
<dbReference type="PATRIC" id="fig|1202534.3.peg.1946"/>
<dbReference type="GO" id="GO:0005576">
    <property type="term" value="C:extracellular region"/>
    <property type="evidence" value="ECO:0007669"/>
    <property type="project" value="TreeGrafter"/>
</dbReference>
<dbReference type="RefSeq" id="WP_016207315.1">
    <property type="nucleotide sequence ID" value="NZ_ASRV01000120.1"/>
</dbReference>
<dbReference type="SUPFAM" id="SSF141523">
    <property type="entry name" value="L,D-transpeptidase catalytic domain-like"/>
    <property type="match status" value="1"/>
</dbReference>
<feature type="active site" description="Proton donor/acceptor" evidence="6">
    <location>
        <position position="294"/>
    </location>
</feature>
<dbReference type="GO" id="GO:0071972">
    <property type="term" value="F:peptidoglycan L,D-transpeptidase activity"/>
    <property type="evidence" value="ECO:0007669"/>
    <property type="project" value="TreeGrafter"/>
</dbReference>
<comment type="caution">
    <text evidence="8">The sequence shown here is derived from an EMBL/GenBank/DDBJ whole genome shotgun (WGS) entry which is preliminary data.</text>
</comment>
<keyword evidence="2" id="KW-0808">Transferase</keyword>
<dbReference type="Pfam" id="PF12229">
    <property type="entry name" value="PG_binding_4"/>
    <property type="match status" value="2"/>
</dbReference>
<keyword evidence="9" id="KW-1185">Reference proteome</keyword>
<dbReference type="InterPro" id="IPR005490">
    <property type="entry name" value="LD_TPept_cat_dom"/>
</dbReference>